<dbReference type="PANTHER" id="PTHR40547:SF1">
    <property type="entry name" value="SLL0298 PROTEIN"/>
    <property type="match status" value="1"/>
</dbReference>
<protein>
    <recommendedName>
        <fullName evidence="2">DUF2062 domain-containing protein</fullName>
    </recommendedName>
</protein>
<gene>
    <name evidence="3" type="ORF">A6M21_14990</name>
</gene>
<dbReference type="RefSeq" id="WP_066670852.1">
    <property type="nucleotide sequence ID" value="NZ_LYVF01000192.1"/>
</dbReference>
<keyword evidence="1" id="KW-0812">Transmembrane</keyword>
<reference evidence="3 4" key="1">
    <citation type="submission" date="2016-04" db="EMBL/GenBank/DDBJ databases">
        <authorList>
            <person name="Evans L.H."/>
            <person name="Alamgir A."/>
            <person name="Owens N."/>
            <person name="Weber N.D."/>
            <person name="Virtaneva K."/>
            <person name="Barbian K."/>
            <person name="Babar A."/>
            <person name="Rosenke K."/>
        </authorList>
    </citation>
    <scope>NUCLEOTIDE SEQUENCE [LARGE SCALE GENOMIC DNA]</scope>
    <source>
        <strain evidence="3 4">LMa1</strain>
    </source>
</reference>
<keyword evidence="4" id="KW-1185">Reference proteome</keyword>
<organism evidence="3 4">
    <name type="scientific">Desulfotomaculum copahuensis</name>
    <dbReference type="NCBI Taxonomy" id="1838280"/>
    <lineage>
        <taxon>Bacteria</taxon>
        <taxon>Bacillati</taxon>
        <taxon>Bacillota</taxon>
        <taxon>Clostridia</taxon>
        <taxon>Eubacteriales</taxon>
        <taxon>Desulfotomaculaceae</taxon>
        <taxon>Desulfotomaculum</taxon>
    </lineage>
</organism>
<feature type="domain" description="DUF2062" evidence="2">
    <location>
        <begin position="6"/>
        <end position="145"/>
    </location>
</feature>
<keyword evidence="1" id="KW-0472">Membrane</keyword>
<dbReference type="STRING" id="1838280.A6M21_14990"/>
<dbReference type="Proteomes" id="UP000078532">
    <property type="component" value="Unassembled WGS sequence"/>
</dbReference>
<dbReference type="EMBL" id="LYVF01000192">
    <property type="protein sequence ID" value="OAT79758.1"/>
    <property type="molecule type" value="Genomic_DNA"/>
</dbReference>
<feature type="transmembrane region" description="Helical" evidence="1">
    <location>
        <begin position="25"/>
        <end position="52"/>
    </location>
</feature>
<feature type="transmembrane region" description="Helical" evidence="1">
    <location>
        <begin position="110"/>
        <end position="134"/>
    </location>
</feature>
<keyword evidence="1" id="KW-1133">Transmembrane helix</keyword>
<accession>A0A1B7LBA1</accession>
<dbReference type="InterPro" id="IPR018639">
    <property type="entry name" value="DUF2062"/>
</dbReference>
<feature type="transmembrane region" description="Helical" evidence="1">
    <location>
        <begin position="59"/>
        <end position="77"/>
    </location>
</feature>
<evidence type="ECO:0000256" key="1">
    <source>
        <dbReference type="SAM" id="Phobius"/>
    </source>
</evidence>
<dbReference type="PANTHER" id="PTHR40547">
    <property type="entry name" value="SLL0298 PROTEIN"/>
    <property type="match status" value="1"/>
</dbReference>
<dbReference type="AlphaFoldDB" id="A0A1B7LBA1"/>
<evidence type="ECO:0000259" key="2">
    <source>
        <dbReference type="Pfam" id="PF09835"/>
    </source>
</evidence>
<name>A0A1B7LBA1_9FIRM</name>
<evidence type="ECO:0000313" key="4">
    <source>
        <dbReference type="Proteomes" id="UP000078532"/>
    </source>
</evidence>
<sequence length="148" mass="16505">MDKLKRYLKEKCTRIMELSDAPYKIAHGVALGTALDFLPIPIVSIPIAYLLARLIRVNSIAAALSAIFFKWAVPLFYGLNYMVGRAVIGDIPAAAIHSLPDESLLTGLKYIGYPFILGAVINAALAWAIVYFPLRRLLEQRRKARGYR</sequence>
<dbReference type="Pfam" id="PF09835">
    <property type="entry name" value="DUF2062"/>
    <property type="match status" value="1"/>
</dbReference>
<proteinExistence type="predicted"/>
<comment type="caution">
    <text evidence="3">The sequence shown here is derived from an EMBL/GenBank/DDBJ whole genome shotgun (WGS) entry which is preliminary data.</text>
</comment>
<evidence type="ECO:0000313" key="3">
    <source>
        <dbReference type="EMBL" id="OAT79758.1"/>
    </source>
</evidence>